<dbReference type="Pfam" id="PF13489">
    <property type="entry name" value="Methyltransf_23"/>
    <property type="match status" value="1"/>
</dbReference>
<dbReference type="SUPFAM" id="SSF53335">
    <property type="entry name" value="S-adenosyl-L-methionine-dependent methyltransferases"/>
    <property type="match status" value="1"/>
</dbReference>
<evidence type="ECO:0000313" key="2">
    <source>
        <dbReference type="Proteomes" id="UP000027037"/>
    </source>
</evidence>
<gene>
    <name evidence="1" type="ORF">HY29_07900</name>
</gene>
<organism evidence="1 2">
    <name type="scientific">Hyphomonas beringensis</name>
    <dbReference type="NCBI Taxonomy" id="1280946"/>
    <lineage>
        <taxon>Bacteria</taxon>
        <taxon>Pseudomonadati</taxon>
        <taxon>Pseudomonadota</taxon>
        <taxon>Alphaproteobacteria</taxon>
        <taxon>Hyphomonadales</taxon>
        <taxon>Hyphomonadaceae</taxon>
        <taxon>Hyphomonas</taxon>
    </lineage>
</organism>
<comment type="caution">
    <text evidence="1">The sequence shown here is derived from an EMBL/GenBank/DDBJ whole genome shotgun (WGS) entry which is preliminary data.</text>
</comment>
<evidence type="ECO:0008006" key="3">
    <source>
        <dbReference type="Google" id="ProtNLM"/>
    </source>
</evidence>
<accession>A0A062UKE5</accession>
<keyword evidence="2" id="KW-1185">Reference proteome</keyword>
<dbReference type="PATRIC" id="fig|1280946.3.peg.374"/>
<dbReference type="AlphaFoldDB" id="A0A062UKE5"/>
<protein>
    <recommendedName>
        <fullName evidence="3">Methyltransferase type 11 domain-containing protein</fullName>
    </recommendedName>
</protein>
<dbReference type="Gene3D" id="3.40.50.150">
    <property type="entry name" value="Vaccinia Virus protein VP39"/>
    <property type="match status" value="1"/>
</dbReference>
<evidence type="ECO:0000313" key="1">
    <source>
        <dbReference type="EMBL" id="KCZ57059.1"/>
    </source>
</evidence>
<dbReference type="InterPro" id="IPR029063">
    <property type="entry name" value="SAM-dependent_MTases_sf"/>
</dbReference>
<proteinExistence type="predicted"/>
<dbReference type="EMBL" id="AWFF01000002">
    <property type="protein sequence ID" value="KCZ57059.1"/>
    <property type="molecule type" value="Genomic_DNA"/>
</dbReference>
<name>A0A062UKE5_9PROT</name>
<dbReference type="STRING" id="1280946.HY29_07900"/>
<reference evidence="1 2" key="1">
    <citation type="journal article" date="2014" name="Antonie Van Leeuwenhoek">
        <title>Hyphomonas beringensis sp. nov. and Hyphomonas chukchiensis sp. nov., isolated from surface seawater of the Bering Sea and Chukchi Sea.</title>
        <authorList>
            <person name="Li C."/>
            <person name="Lai Q."/>
            <person name="Li G."/>
            <person name="Dong C."/>
            <person name="Wang J."/>
            <person name="Liao Y."/>
            <person name="Shao Z."/>
        </authorList>
    </citation>
    <scope>NUCLEOTIDE SEQUENCE [LARGE SCALE GENOMIC DNA]</scope>
    <source>
        <strain evidence="1 2">25B14_1</strain>
    </source>
</reference>
<sequence>MYERFWKRYCDKRGPVLEFGGGVGWFARRLTRHAKVFECESNAFARESLAQIAPEAIAVEDLSTMETDSVSSIVALHVLEHIPDDALSAIFAEFDRIARPGARFMFVMPDLDGAAHRAKGEGWSAFTDPTHINLKGHDAWQAFFRSVGLKPVQTFADGFYDFPYAQTLAGRAVFDSLRLARTGIQFLLARPLLKSGDGENIVFILERAE</sequence>
<dbReference type="Proteomes" id="UP000027037">
    <property type="component" value="Unassembled WGS sequence"/>
</dbReference>